<dbReference type="InterPro" id="IPR003374">
    <property type="entry name" value="ApbE-like_sf"/>
</dbReference>
<organism evidence="12 13">
    <name type="scientific">Rhodovulum adriaticum</name>
    <name type="common">Rhodopseudomonas adriatica</name>
    <dbReference type="NCBI Taxonomy" id="35804"/>
    <lineage>
        <taxon>Bacteria</taxon>
        <taxon>Pseudomonadati</taxon>
        <taxon>Pseudomonadota</taxon>
        <taxon>Alphaproteobacteria</taxon>
        <taxon>Rhodobacterales</taxon>
        <taxon>Paracoccaceae</taxon>
        <taxon>Rhodovulum</taxon>
    </lineage>
</organism>
<proteinExistence type="inferred from homology"/>
<keyword evidence="12" id="KW-0449">Lipoprotein</keyword>
<keyword evidence="5 10" id="KW-0479">Metal-binding</keyword>
<feature type="binding site" evidence="11">
    <location>
        <position position="294"/>
    </location>
    <ligand>
        <name>Mg(2+)</name>
        <dbReference type="ChEBI" id="CHEBI:18420"/>
    </ligand>
</feature>
<evidence type="ECO:0000256" key="6">
    <source>
        <dbReference type="ARBA" id="ARBA00022827"/>
    </source>
</evidence>
<comment type="cofactor">
    <cofactor evidence="11">
        <name>Mg(2+)</name>
        <dbReference type="ChEBI" id="CHEBI:18420"/>
    </cofactor>
    <cofactor evidence="11">
        <name>Mn(2+)</name>
        <dbReference type="ChEBI" id="CHEBI:29035"/>
    </cofactor>
    <text evidence="11">Magnesium. Can also use manganese.</text>
</comment>
<evidence type="ECO:0000256" key="10">
    <source>
        <dbReference type="PIRNR" id="PIRNR006268"/>
    </source>
</evidence>
<dbReference type="PANTHER" id="PTHR30040:SF2">
    <property type="entry name" value="FAD:PROTEIN FMN TRANSFERASE"/>
    <property type="match status" value="1"/>
</dbReference>
<evidence type="ECO:0000256" key="1">
    <source>
        <dbReference type="ARBA" id="ARBA00011955"/>
    </source>
</evidence>
<dbReference type="EC" id="2.7.1.180" evidence="1 10"/>
<dbReference type="InterPro" id="IPR024932">
    <property type="entry name" value="ApbE"/>
</dbReference>
<keyword evidence="13" id="KW-1185">Reference proteome</keyword>
<dbReference type="GO" id="GO:0016740">
    <property type="term" value="F:transferase activity"/>
    <property type="evidence" value="ECO:0007669"/>
    <property type="project" value="UniProtKB-UniRule"/>
</dbReference>
<dbReference type="PIRSF" id="PIRSF006268">
    <property type="entry name" value="ApbE"/>
    <property type="match status" value="1"/>
</dbReference>
<comment type="catalytic activity">
    <reaction evidence="9 10">
        <text>L-threonyl-[protein] + FAD = FMN-L-threonyl-[protein] + AMP + H(+)</text>
        <dbReference type="Rhea" id="RHEA:36847"/>
        <dbReference type="Rhea" id="RHEA-COMP:11060"/>
        <dbReference type="Rhea" id="RHEA-COMP:11061"/>
        <dbReference type="ChEBI" id="CHEBI:15378"/>
        <dbReference type="ChEBI" id="CHEBI:30013"/>
        <dbReference type="ChEBI" id="CHEBI:57692"/>
        <dbReference type="ChEBI" id="CHEBI:74257"/>
        <dbReference type="ChEBI" id="CHEBI:456215"/>
        <dbReference type="EC" id="2.7.1.180"/>
    </reaction>
</comment>
<dbReference type="AlphaFoldDB" id="A0A4R2NL11"/>
<accession>A0A4R2NL11</accession>
<gene>
    <name evidence="12" type="ORF">EV656_10864</name>
</gene>
<comment type="similarity">
    <text evidence="10">Belongs to the ApbE family.</text>
</comment>
<evidence type="ECO:0000256" key="11">
    <source>
        <dbReference type="PIRSR" id="PIRSR006268-2"/>
    </source>
</evidence>
<evidence type="ECO:0000256" key="7">
    <source>
        <dbReference type="ARBA" id="ARBA00022842"/>
    </source>
</evidence>
<dbReference type="RefSeq" id="WP_132603888.1">
    <property type="nucleotide sequence ID" value="NZ_NRRP01000011.1"/>
</dbReference>
<evidence type="ECO:0000313" key="13">
    <source>
        <dbReference type="Proteomes" id="UP000295733"/>
    </source>
</evidence>
<keyword evidence="7 10" id="KW-0460">Magnesium</keyword>
<sequence>MTRTRRRQVGAGLSALVAILLLVTAQHMRQAQVHRETLYVFGTLVEIEIRGEAPETARAATAAAGQLLQELHRDWHAWQPGGTLGALNAAIVQGRALRVDDRLAAVLRRGRDLSCASGGLFDPAIGRLVGLWGFHADMPPTGAPPERAEIAALLAARPRMTDLRLDGQTVRSTNPAVHLDLGGFAKGAALDMVAADLRARGIANAVLNAGGDVNVMGAHGDRPWRVAIRDPFVWGAVAAVSLAPGEVLYTSGNYERYFEHEGERFAHILDPRTGYPVRQIVSVSVLDTDGARADAAATALSVAGPRDWPRVAAAMGVSAVLMITESGALLATPDMAARLAPVGAELPAPLQIVPLPQAQPALACAGPGVGRQAAL</sequence>
<evidence type="ECO:0000313" key="12">
    <source>
        <dbReference type="EMBL" id="TCP22018.1"/>
    </source>
</evidence>
<evidence type="ECO:0000256" key="9">
    <source>
        <dbReference type="ARBA" id="ARBA00048540"/>
    </source>
</evidence>
<dbReference type="Gene3D" id="3.10.520.10">
    <property type="entry name" value="ApbE-like domains"/>
    <property type="match status" value="1"/>
</dbReference>
<comment type="caution">
    <text evidence="12">The sequence shown here is derived from an EMBL/GenBank/DDBJ whole genome shotgun (WGS) entry which is preliminary data.</text>
</comment>
<evidence type="ECO:0000256" key="8">
    <source>
        <dbReference type="ARBA" id="ARBA00031306"/>
    </source>
</evidence>
<evidence type="ECO:0000256" key="4">
    <source>
        <dbReference type="ARBA" id="ARBA00022679"/>
    </source>
</evidence>
<keyword evidence="4 10" id="KW-0808">Transferase</keyword>
<dbReference type="PANTHER" id="PTHR30040">
    <property type="entry name" value="THIAMINE BIOSYNTHESIS LIPOPROTEIN APBE"/>
    <property type="match status" value="1"/>
</dbReference>
<dbReference type="Proteomes" id="UP000295733">
    <property type="component" value="Unassembled WGS sequence"/>
</dbReference>
<dbReference type="GO" id="GO:0046872">
    <property type="term" value="F:metal ion binding"/>
    <property type="evidence" value="ECO:0007669"/>
    <property type="project" value="UniProtKB-UniRule"/>
</dbReference>
<dbReference type="OrthoDB" id="9778595at2"/>
<evidence type="ECO:0000256" key="2">
    <source>
        <dbReference type="ARBA" id="ARBA00016337"/>
    </source>
</evidence>
<reference evidence="12 13" key="1">
    <citation type="submission" date="2019-03" db="EMBL/GenBank/DDBJ databases">
        <title>Genomic Encyclopedia of Type Strains, Phase IV (KMG-IV): sequencing the most valuable type-strain genomes for metagenomic binning, comparative biology and taxonomic classification.</title>
        <authorList>
            <person name="Goeker M."/>
        </authorList>
    </citation>
    <scope>NUCLEOTIDE SEQUENCE [LARGE SCALE GENOMIC DNA]</scope>
    <source>
        <strain evidence="12 13">DSM 2781</strain>
    </source>
</reference>
<keyword evidence="6 10" id="KW-0274">FAD</keyword>
<keyword evidence="3 10" id="KW-0285">Flavoprotein</keyword>
<dbReference type="SUPFAM" id="SSF143631">
    <property type="entry name" value="ApbE-like"/>
    <property type="match status" value="1"/>
</dbReference>
<evidence type="ECO:0000256" key="5">
    <source>
        <dbReference type="ARBA" id="ARBA00022723"/>
    </source>
</evidence>
<protein>
    <recommendedName>
        <fullName evidence="2 10">FAD:protein FMN transferase</fullName>
        <ecNumber evidence="1 10">2.7.1.180</ecNumber>
    </recommendedName>
    <alternativeName>
        <fullName evidence="8 10">Flavin transferase</fullName>
    </alternativeName>
</protein>
<name>A0A4R2NL11_RHOAD</name>
<feature type="binding site" evidence="11">
    <location>
        <position position="298"/>
    </location>
    <ligand>
        <name>Mg(2+)</name>
        <dbReference type="ChEBI" id="CHEBI:18420"/>
    </ligand>
</feature>
<dbReference type="EMBL" id="SLXL01000008">
    <property type="protein sequence ID" value="TCP22018.1"/>
    <property type="molecule type" value="Genomic_DNA"/>
</dbReference>
<feature type="binding site" evidence="11">
    <location>
        <position position="183"/>
    </location>
    <ligand>
        <name>Mg(2+)</name>
        <dbReference type="ChEBI" id="CHEBI:18420"/>
    </ligand>
</feature>
<evidence type="ECO:0000256" key="3">
    <source>
        <dbReference type="ARBA" id="ARBA00022630"/>
    </source>
</evidence>
<dbReference type="Pfam" id="PF02424">
    <property type="entry name" value="ApbE"/>
    <property type="match status" value="1"/>
</dbReference>